<evidence type="ECO:0000256" key="10">
    <source>
        <dbReference type="RuleBase" id="RU369038"/>
    </source>
</evidence>
<dbReference type="CDD" id="cd00086">
    <property type="entry name" value="homeodomain"/>
    <property type="match status" value="1"/>
</dbReference>
<keyword evidence="5 10" id="KW-0804">Transcription</keyword>
<dbReference type="SUPFAM" id="SSF46689">
    <property type="entry name" value="Homeodomain-like"/>
    <property type="match status" value="1"/>
</dbReference>
<evidence type="ECO:0000256" key="1">
    <source>
        <dbReference type="ARBA" id="ARBA00004123"/>
    </source>
</evidence>
<evidence type="ECO:0000256" key="9">
    <source>
        <dbReference type="RuleBase" id="RU000682"/>
    </source>
</evidence>
<evidence type="ECO:0000256" key="2">
    <source>
        <dbReference type="ARBA" id="ARBA00023015"/>
    </source>
</evidence>
<dbReference type="InterPro" id="IPR017970">
    <property type="entry name" value="Homeobox_CS"/>
</dbReference>
<dbReference type="PANTHER" id="PTHR24326:SF606">
    <property type="entry name" value="HOMEOBOX-LEUCINE ZIPPER PROTEIN ATHB-54"/>
    <property type="match status" value="1"/>
</dbReference>
<dbReference type="InterPro" id="IPR009057">
    <property type="entry name" value="Homeodomain-like_sf"/>
</dbReference>
<evidence type="ECO:0000313" key="13">
    <source>
        <dbReference type="EMBL" id="MBA4617976.1"/>
    </source>
</evidence>
<reference evidence="13" key="2">
    <citation type="submission" date="2020-07" db="EMBL/GenBank/DDBJ databases">
        <authorList>
            <person name="Vera ALvarez R."/>
            <person name="Arias-Moreno D.M."/>
            <person name="Jimenez-Jacinto V."/>
            <person name="Jimenez-Bremont J.F."/>
            <person name="Swaminathan K."/>
            <person name="Moose S.P."/>
            <person name="Guerrero-Gonzalez M.L."/>
            <person name="Marino-Ramirez L."/>
            <person name="Landsman D."/>
            <person name="Rodriguez-Kessler M."/>
            <person name="Delgado-Sanchez P."/>
        </authorList>
    </citation>
    <scope>NUCLEOTIDE SEQUENCE</scope>
    <source>
        <tissue evidence="13">Cladode</tissue>
    </source>
</reference>
<dbReference type="PRINTS" id="PR00031">
    <property type="entry name" value="HTHREPRESSR"/>
</dbReference>
<dbReference type="PANTHER" id="PTHR24326">
    <property type="entry name" value="HOMEOBOX-LEUCINE ZIPPER PROTEIN"/>
    <property type="match status" value="1"/>
</dbReference>
<evidence type="ECO:0000256" key="8">
    <source>
        <dbReference type="PROSITE-ProRule" id="PRU00108"/>
    </source>
</evidence>
<dbReference type="Pfam" id="PF02183">
    <property type="entry name" value="HALZ"/>
    <property type="match status" value="1"/>
</dbReference>
<sequence length="331" mass="37440">MADSGVGRILGGGLGAVLMHNQRVQYSSQPLEPLFISGSSSFLGSSSMVSFKDVCGGKRPERSFFHTYDQEDNGDEDFDDFFHQPEKKRRLTVEQVQFLEKSFEAENKLEPERKVQLAKDLGLQPRQVAIWFQNRRARWKTKQIEKDFDALQANFNSLKADYDNLLKEKEQLQAEVVHLTDKLKLKQKEQGEHSDSSKMHDQSKANQQEPVTDSASESEDAHVSIFPSKQEDLSSTRSDVLDSDSSHYADGGYSAFADPGDSSYAFEADHSDISQDDEDYLSKSLMPSSNAFSKIKDANYPDPPTESCNFDIPSEYQTSLFWPCWDANLKI</sequence>
<feature type="compositionally biased region" description="Polar residues" evidence="11">
    <location>
        <begin position="204"/>
        <end position="215"/>
    </location>
</feature>
<dbReference type="InterPro" id="IPR045224">
    <property type="entry name" value="HDZip_class_I_plant"/>
</dbReference>
<feature type="DNA-binding region" description="Homeobox" evidence="8">
    <location>
        <begin position="84"/>
        <end position="143"/>
    </location>
</feature>
<evidence type="ECO:0000256" key="7">
    <source>
        <dbReference type="ARBA" id="ARBA00025748"/>
    </source>
</evidence>
<dbReference type="GO" id="GO:0043565">
    <property type="term" value="F:sequence-specific DNA binding"/>
    <property type="evidence" value="ECO:0007669"/>
    <property type="project" value="InterPro"/>
</dbReference>
<keyword evidence="4 8" id="KW-0371">Homeobox</keyword>
<dbReference type="GO" id="GO:0005634">
    <property type="term" value="C:nucleus"/>
    <property type="evidence" value="ECO:0007669"/>
    <property type="project" value="UniProtKB-SubCell"/>
</dbReference>
<evidence type="ECO:0000259" key="12">
    <source>
        <dbReference type="PROSITE" id="PS50071"/>
    </source>
</evidence>
<protein>
    <recommendedName>
        <fullName evidence="10">Homeobox-leucine zipper protein</fullName>
    </recommendedName>
    <alternativeName>
        <fullName evidence="10">HD-ZIP protein</fullName>
    </alternativeName>
    <alternativeName>
        <fullName evidence="10">Homeodomain transcription factor</fullName>
    </alternativeName>
</protein>
<dbReference type="InterPro" id="IPR000047">
    <property type="entry name" value="HTH_motif"/>
</dbReference>
<dbReference type="PROSITE" id="PS50071">
    <property type="entry name" value="HOMEOBOX_2"/>
    <property type="match status" value="1"/>
</dbReference>
<evidence type="ECO:0000256" key="5">
    <source>
        <dbReference type="ARBA" id="ARBA00023163"/>
    </source>
</evidence>
<evidence type="ECO:0000256" key="11">
    <source>
        <dbReference type="SAM" id="MobiDB-lite"/>
    </source>
</evidence>
<dbReference type="Pfam" id="PF00046">
    <property type="entry name" value="Homeodomain"/>
    <property type="match status" value="1"/>
</dbReference>
<evidence type="ECO:0000256" key="6">
    <source>
        <dbReference type="ARBA" id="ARBA00023242"/>
    </source>
</evidence>
<dbReference type="InterPro" id="IPR003106">
    <property type="entry name" value="Leu_zip_homeo"/>
</dbReference>
<evidence type="ECO:0000256" key="4">
    <source>
        <dbReference type="ARBA" id="ARBA00023155"/>
    </source>
</evidence>
<comment type="function">
    <text evidence="10">Transcription factor.</text>
</comment>
<keyword evidence="2 10" id="KW-0805">Transcription regulation</keyword>
<dbReference type="AlphaFoldDB" id="A0A7C8YGN5"/>
<dbReference type="EMBL" id="GISG01018457">
    <property type="protein sequence ID" value="MBA4617976.1"/>
    <property type="molecule type" value="Transcribed_RNA"/>
</dbReference>
<accession>A0A7C8YGN5</accession>
<dbReference type="InterPro" id="IPR001356">
    <property type="entry name" value="HD"/>
</dbReference>
<dbReference type="GO" id="GO:0045893">
    <property type="term" value="P:positive regulation of DNA-templated transcription"/>
    <property type="evidence" value="ECO:0007669"/>
    <property type="project" value="TreeGrafter"/>
</dbReference>
<keyword evidence="6 8" id="KW-0539">Nucleus</keyword>
<feature type="region of interest" description="Disordered" evidence="11">
    <location>
        <begin position="185"/>
        <end position="244"/>
    </location>
</feature>
<comment type="similarity">
    <text evidence="7 10">Belongs to the HD-ZIP homeobox family. Class I subfamily.</text>
</comment>
<dbReference type="GO" id="GO:0000981">
    <property type="term" value="F:DNA-binding transcription factor activity, RNA polymerase II-specific"/>
    <property type="evidence" value="ECO:0007669"/>
    <property type="project" value="UniProtKB-UniRule"/>
</dbReference>
<organism evidence="13">
    <name type="scientific">Opuntia streptacantha</name>
    <name type="common">Prickly pear cactus</name>
    <name type="synonym">Opuntia cardona</name>
    <dbReference type="NCBI Taxonomy" id="393608"/>
    <lineage>
        <taxon>Eukaryota</taxon>
        <taxon>Viridiplantae</taxon>
        <taxon>Streptophyta</taxon>
        <taxon>Embryophyta</taxon>
        <taxon>Tracheophyta</taxon>
        <taxon>Spermatophyta</taxon>
        <taxon>Magnoliopsida</taxon>
        <taxon>eudicotyledons</taxon>
        <taxon>Gunneridae</taxon>
        <taxon>Pentapetalae</taxon>
        <taxon>Caryophyllales</taxon>
        <taxon>Cactineae</taxon>
        <taxon>Cactaceae</taxon>
        <taxon>Opuntioideae</taxon>
        <taxon>Opuntia</taxon>
    </lineage>
</organism>
<keyword evidence="3 8" id="KW-0238">DNA-binding</keyword>
<proteinExistence type="inferred from homology"/>
<dbReference type="Gene3D" id="1.10.10.60">
    <property type="entry name" value="Homeodomain-like"/>
    <property type="match status" value="1"/>
</dbReference>
<name>A0A7C8YGN5_OPUST</name>
<dbReference type="SMART" id="SM00389">
    <property type="entry name" value="HOX"/>
    <property type="match status" value="1"/>
</dbReference>
<comment type="subcellular location">
    <subcellularLocation>
        <location evidence="1 8 9">Nucleus</location>
    </subcellularLocation>
</comment>
<evidence type="ECO:0000256" key="3">
    <source>
        <dbReference type="ARBA" id="ARBA00023125"/>
    </source>
</evidence>
<feature type="domain" description="Homeobox" evidence="12">
    <location>
        <begin position="82"/>
        <end position="142"/>
    </location>
</feature>
<dbReference type="PROSITE" id="PS00027">
    <property type="entry name" value="HOMEOBOX_1"/>
    <property type="match status" value="1"/>
</dbReference>
<feature type="compositionally biased region" description="Basic and acidic residues" evidence="11">
    <location>
        <begin position="185"/>
        <end position="203"/>
    </location>
</feature>
<dbReference type="FunFam" id="1.10.10.60:FF:000159">
    <property type="entry name" value="Homeobox-leucine zipper protein HAT5"/>
    <property type="match status" value="1"/>
</dbReference>
<reference evidence="13" key="1">
    <citation type="journal article" date="2013" name="J. Plant Res.">
        <title>Effect of fungi and light on seed germination of three Opuntia species from semiarid lands of central Mexico.</title>
        <authorList>
            <person name="Delgado-Sanchez P."/>
            <person name="Jimenez-Bremont J.F."/>
            <person name="Guerrero-Gonzalez Mde L."/>
            <person name="Flores J."/>
        </authorList>
    </citation>
    <scope>NUCLEOTIDE SEQUENCE</scope>
    <source>
        <tissue evidence="13">Cladode</tissue>
    </source>
</reference>
<dbReference type="GO" id="GO:0042802">
    <property type="term" value="F:identical protein binding"/>
    <property type="evidence" value="ECO:0007669"/>
    <property type="project" value="UniProtKB-ARBA"/>
</dbReference>